<dbReference type="PIRSF" id="PIRSF019574">
    <property type="entry name" value="Periplasmic_polyamine_BP"/>
    <property type="match status" value="1"/>
</dbReference>
<dbReference type="AlphaFoldDB" id="A0A1M6LFS3"/>
<accession>A0A1M6LFS3</accession>
<dbReference type="EMBL" id="FRAG01000006">
    <property type="protein sequence ID" value="SHJ70091.1"/>
    <property type="molecule type" value="Genomic_DNA"/>
</dbReference>
<dbReference type="InterPro" id="IPR006059">
    <property type="entry name" value="SBP"/>
</dbReference>
<name>A0A1M6LFS3_PARC5</name>
<feature type="signal peptide" evidence="6">
    <location>
        <begin position="1"/>
        <end position="23"/>
    </location>
</feature>
<dbReference type="SUPFAM" id="SSF53850">
    <property type="entry name" value="Periplasmic binding protein-like II"/>
    <property type="match status" value="1"/>
</dbReference>
<evidence type="ECO:0000256" key="2">
    <source>
        <dbReference type="ARBA" id="ARBA00022448"/>
    </source>
</evidence>
<dbReference type="PANTHER" id="PTHR30222">
    <property type="entry name" value="SPERMIDINE/PUTRESCINE-BINDING PERIPLASMIC PROTEIN"/>
    <property type="match status" value="1"/>
</dbReference>
<evidence type="ECO:0000313" key="8">
    <source>
        <dbReference type="Proteomes" id="UP000184465"/>
    </source>
</evidence>
<protein>
    <submittedName>
        <fullName evidence="7">Spermidine/putrescine transport system substrate-binding protein</fullName>
    </submittedName>
</protein>
<keyword evidence="4" id="KW-0574">Periplasm</keyword>
<sequence length="349" mass="40147">MKKLIKKCLLISFSVLMIISLTACQGEKKVTINVYNWGEYIDKSVIGEFEEKYGINVNYELFETNEAMYQKIKPGAVNYDVAIPSDYMISKMIEEDMLLKIDFDNVPNYKYIDDKFKNLEYDPTNEYSVPYMWGTVGILYNKTMVKEPVNSWDILWDEKYAKQILMQDSQRETIGVALQKLGYSLNTNNLDELEEAKQELIKQKPLVLAYVVDEVKDKMISGEAALAVVWAGDAVVMIEQNPDLAYVVPEEGSNFFVDAMVIPKTSKHKKEAEMFINFMCETEIALKNTNYIGYSTPHTEAKKMLDPKVANDPVAYPSDDILEKCEVYRDLGDMVKIYDRIWTEIKAAK</sequence>
<dbReference type="Gene3D" id="3.40.190.10">
    <property type="entry name" value="Periplasmic binding protein-like II"/>
    <property type="match status" value="2"/>
</dbReference>
<dbReference type="PROSITE" id="PS51257">
    <property type="entry name" value="PROKAR_LIPOPROTEIN"/>
    <property type="match status" value="1"/>
</dbReference>
<evidence type="ECO:0000256" key="1">
    <source>
        <dbReference type="ARBA" id="ARBA00004418"/>
    </source>
</evidence>
<dbReference type="OrthoDB" id="9769319at2"/>
<evidence type="ECO:0000256" key="3">
    <source>
        <dbReference type="ARBA" id="ARBA00022729"/>
    </source>
</evidence>
<evidence type="ECO:0000256" key="5">
    <source>
        <dbReference type="PIRSR" id="PIRSR019574-1"/>
    </source>
</evidence>
<dbReference type="GO" id="GO:0019808">
    <property type="term" value="F:polyamine binding"/>
    <property type="evidence" value="ECO:0007669"/>
    <property type="project" value="InterPro"/>
</dbReference>
<proteinExistence type="predicted"/>
<keyword evidence="8" id="KW-1185">Reference proteome</keyword>
<feature type="chain" id="PRO_5038355296" evidence="6">
    <location>
        <begin position="24"/>
        <end position="349"/>
    </location>
</feature>
<feature type="binding site" evidence="5">
    <location>
        <position position="39"/>
    </location>
    <ligand>
        <name>spermidine</name>
        <dbReference type="ChEBI" id="CHEBI:57834"/>
    </ligand>
</feature>
<dbReference type="GO" id="GO:0015846">
    <property type="term" value="P:polyamine transport"/>
    <property type="evidence" value="ECO:0007669"/>
    <property type="project" value="InterPro"/>
</dbReference>
<dbReference type="PRINTS" id="PR00909">
    <property type="entry name" value="SPERMDNBNDNG"/>
</dbReference>
<dbReference type="CDD" id="cd13663">
    <property type="entry name" value="PBP2_PotD_PotF_like_2"/>
    <property type="match status" value="1"/>
</dbReference>
<dbReference type="STRING" id="1121301.SAMN02745912_00776"/>
<dbReference type="PANTHER" id="PTHR30222:SF17">
    <property type="entry name" value="SPERMIDINE_PUTRESCINE-BINDING PERIPLASMIC PROTEIN"/>
    <property type="match status" value="1"/>
</dbReference>
<dbReference type="RefSeq" id="WP_073147164.1">
    <property type="nucleotide sequence ID" value="NZ_FRAG01000006.1"/>
</dbReference>
<keyword evidence="2" id="KW-0813">Transport</keyword>
<comment type="subcellular location">
    <subcellularLocation>
        <location evidence="1">Periplasm</location>
    </subcellularLocation>
</comment>
<dbReference type="GO" id="GO:0042597">
    <property type="term" value="C:periplasmic space"/>
    <property type="evidence" value="ECO:0007669"/>
    <property type="project" value="UniProtKB-SubCell"/>
</dbReference>
<organism evidence="7 8">
    <name type="scientific">Paramaledivibacter caminithermalis (strain DSM 15212 / CIP 107654 / DViRD3)</name>
    <name type="common">Clostridium caminithermale</name>
    <dbReference type="NCBI Taxonomy" id="1121301"/>
    <lineage>
        <taxon>Bacteria</taxon>
        <taxon>Bacillati</taxon>
        <taxon>Bacillota</taxon>
        <taxon>Clostridia</taxon>
        <taxon>Peptostreptococcales</taxon>
        <taxon>Caminicellaceae</taxon>
        <taxon>Paramaledivibacter</taxon>
    </lineage>
</organism>
<dbReference type="Pfam" id="PF13416">
    <property type="entry name" value="SBP_bac_8"/>
    <property type="match status" value="1"/>
</dbReference>
<evidence type="ECO:0000313" key="7">
    <source>
        <dbReference type="EMBL" id="SHJ70091.1"/>
    </source>
</evidence>
<evidence type="ECO:0000256" key="6">
    <source>
        <dbReference type="SAM" id="SignalP"/>
    </source>
</evidence>
<gene>
    <name evidence="7" type="ORF">SAMN02745912_00776</name>
</gene>
<keyword evidence="3 6" id="KW-0732">Signal</keyword>
<feature type="binding site" evidence="5">
    <location>
        <position position="87"/>
    </location>
    <ligand>
        <name>spermidine</name>
        <dbReference type="ChEBI" id="CHEBI:57834"/>
    </ligand>
</feature>
<reference evidence="7 8" key="1">
    <citation type="submission" date="2016-11" db="EMBL/GenBank/DDBJ databases">
        <authorList>
            <person name="Jaros S."/>
            <person name="Januszkiewicz K."/>
            <person name="Wedrychowicz H."/>
        </authorList>
    </citation>
    <scope>NUCLEOTIDE SEQUENCE [LARGE SCALE GENOMIC DNA]</scope>
    <source>
        <strain evidence="7 8">DSM 15212</strain>
    </source>
</reference>
<dbReference type="InterPro" id="IPR001188">
    <property type="entry name" value="Sperm_putr-bd"/>
</dbReference>
<evidence type="ECO:0000256" key="4">
    <source>
        <dbReference type="ARBA" id="ARBA00022764"/>
    </source>
</evidence>
<dbReference type="Proteomes" id="UP000184465">
    <property type="component" value="Unassembled WGS sequence"/>
</dbReference>